<dbReference type="Proteomes" id="UP000593560">
    <property type="component" value="Unassembled WGS sequence"/>
</dbReference>
<keyword evidence="2" id="KW-1185">Reference proteome</keyword>
<proteinExistence type="predicted"/>
<organism evidence="1 2">
    <name type="scientific">Gossypium harknessii</name>
    <dbReference type="NCBI Taxonomy" id="34285"/>
    <lineage>
        <taxon>Eukaryota</taxon>
        <taxon>Viridiplantae</taxon>
        <taxon>Streptophyta</taxon>
        <taxon>Embryophyta</taxon>
        <taxon>Tracheophyta</taxon>
        <taxon>Spermatophyta</taxon>
        <taxon>Magnoliopsida</taxon>
        <taxon>eudicotyledons</taxon>
        <taxon>Gunneridae</taxon>
        <taxon>Pentapetalae</taxon>
        <taxon>rosids</taxon>
        <taxon>malvids</taxon>
        <taxon>Malvales</taxon>
        <taxon>Malvaceae</taxon>
        <taxon>Malvoideae</taxon>
        <taxon>Gossypium</taxon>
    </lineage>
</organism>
<accession>A0A7J9G4Y7</accession>
<gene>
    <name evidence="1" type="ORF">Gohar_017061</name>
</gene>
<dbReference type="OrthoDB" id="1396996at2759"/>
<name>A0A7J9G4Y7_9ROSI</name>
<dbReference type="EMBL" id="JABFAD010000002">
    <property type="protein sequence ID" value="MBA0792573.1"/>
    <property type="molecule type" value="Genomic_DNA"/>
</dbReference>
<protein>
    <submittedName>
        <fullName evidence="1">Uncharacterized protein</fullName>
    </submittedName>
</protein>
<reference evidence="1 2" key="1">
    <citation type="journal article" date="2019" name="Genome Biol. Evol.">
        <title>Insights into the evolution of the New World diploid cottons (Gossypium, subgenus Houzingenia) based on genome sequencing.</title>
        <authorList>
            <person name="Grover C.E."/>
            <person name="Arick M.A. 2nd"/>
            <person name="Thrash A."/>
            <person name="Conover J.L."/>
            <person name="Sanders W.S."/>
            <person name="Peterson D.G."/>
            <person name="Frelichowski J.E."/>
            <person name="Scheffler J.A."/>
            <person name="Scheffler B.E."/>
            <person name="Wendel J.F."/>
        </authorList>
    </citation>
    <scope>NUCLEOTIDE SEQUENCE [LARGE SCALE GENOMIC DNA]</scope>
    <source>
        <strain evidence="1">0</strain>
        <tissue evidence="1">Leaf</tissue>
    </source>
</reference>
<evidence type="ECO:0000313" key="1">
    <source>
        <dbReference type="EMBL" id="MBA0792573.1"/>
    </source>
</evidence>
<dbReference type="AlphaFoldDB" id="A0A7J9G4Y7"/>
<comment type="caution">
    <text evidence="1">The sequence shown here is derived from an EMBL/GenBank/DDBJ whole genome shotgun (WGS) entry which is preliminary data.</text>
</comment>
<evidence type="ECO:0000313" key="2">
    <source>
        <dbReference type="Proteomes" id="UP000593560"/>
    </source>
</evidence>
<sequence>MTRSSNYATVIMVICPIY</sequence>